<comment type="similarity">
    <text evidence="2">In the N-terminal section; belongs to the PMEI family.</text>
</comment>
<dbReference type="InterPro" id="IPR000070">
    <property type="entry name" value="Pectinesterase_cat"/>
</dbReference>
<dbReference type="SMART" id="SM00856">
    <property type="entry name" value="PMEI"/>
    <property type="match status" value="1"/>
</dbReference>
<evidence type="ECO:0000256" key="7">
    <source>
        <dbReference type="ARBA" id="ARBA00023157"/>
    </source>
</evidence>
<keyword evidence="5 10" id="KW-0378">Hydrolase</keyword>
<sequence length="571" mass="62362">MNFVRLHKGLFDSVRASSYLMKNSLVFTVLVAAAACVALATSTHSNVNEHGVVMNRRELEGTAVFESVCSVTLYPDVCVSSLLAHPESRKAASSKELATIVVKVTLYELKNLSASLGSEMSRQRITDQRSQSAVDDCLELFGYSLRQLNDSLGSLQSSEWRRQEADDVQTWLSASLTNQDTCIEGVNGHNYGNPMLPDGALRKVWKLLSNSLAMVKNISPAGIDRRLLIDPIASLDNELFSVADGFPSWLSPADRRLLQVLPSGIRANAVVAKDGSGHYKTITEAINAAPSKSKGRYIIYVRAGIYAERVKVSKDGIMLVGDGKDVTIVTGKLSGVSLKSISNFIATGNGFIARDMGFENTAGPRNHQAIALLVGSDHSALYRCSIKGYQDTLYAYTQRQFYRECDIYGSVDFIFGNAVAVFQSCNILARKGLGGRSFITAQGRIDPNQNTGFSIHMCRVIAADKNSDPTYLGRPWKPYSRTVYMQSYFDKIIAPAGWYPWSGNFALKTLYYGEYMNTGPGAGTASRVNWPGYHRITSTAEASKYTVAEFISGNSWLPSTGVAFQAGLTTS</sequence>
<evidence type="ECO:0000256" key="2">
    <source>
        <dbReference type="ARBA" id="ARBA00006027"/>
    </source>
</evidence>
<dbReference type="InterPro" id="IPR012334">
    <property type="entry name" value="Pectin_lyas_fold"/>
</dbReference>
<dbReference type="EC" id="3.1.1.11" evidence="4 10"/>
<dbReference type="PANTHER" id="PTHR31707">
    <property type="entry name" value="PECTINESTERASE"/>
    <property type="match status" value="1"/>
</dbReference>
<dbReference type="SUPFAM" id="SSF101148">
    <property type="entry name" value="Plant invertase/pectin methylesterase inhibitor"/>
    <property type="match status" value="1"/>
</dbReference>
<organism evidence="12">
    <name type="scientific">Picea sitchensis</name>
    <name type="common">Sitka spruce</name>
    <name type="synonym">Pinus sitchensis</name>
    <dbReference type="NCBI Taxonomy" id="3332"/>
    <lineage>
        <taxon>Eukaryota</taxon>
        <taxon>Viridiplantae</taxon>
        <taxon>Streptophyta</taxon>
        <taxon>Embryophyta</taxon>
        <taxon>Tracheophyta</taxon>
        <taxon>Spermatophyta</taxon>
        <taxon>Pinopsida</taxon>
        <taxon>Pinidae</taxon>
        <taxon>Conifers I</taxon>
        <taxon>Pinales</taxon>
        <taxon>Pinaceae</taxon>
        <taxon>Picea</taxon>
    </lineage>
</organism>
<dbReference type="InterPro" id="IPR006501">
    <property type="entry name" value="Pectinesterase_inhib_dom"/>
</dbReference>
<comment type="pathway">
    <text evidence="1 10">Glycan metabolism; pectin degradation; 2-dehydro-3-deoxy-D-gluconate from pectin: step 1/5.</text>
</comment>
<comment type="catalytic activity">
    <reaction evidence="10">
        <text>[(1-&gt;4)-alpha-D-galacturonosyl methyl ester](n) + n H2O = [(1-&gt;4)-alpha-D-galacturonosyl](n) + n methanol + n H(+)</text>
        <dbReference type="Rhea" id="RHEA:22380"/>
        <dbReference type="Rhea" id="RHEA-COMP:14570"/>
        <dbReference type="Rhea" id="RHEA-COMP:14573"/>
        <dbReference type="ChEBI" id="CHEBI:15377"/>
        <dbReference type="ChEBI" id="CHEBI:15378"/>
        <dbReference type="ChEBI" id="CHEBI:17790"/>
        <dbReference type="ChEBI" id="CHEBI:140522"/>
        <dbReference type="ChEBI" id="CHEBI:140523"/>
        <dbReference type="EC" id="3.1.1.11"/>
    </reaction>
</comment>
<keyword evidence="8" id="KW-0325">Glycoprotein</keyword>
<dbReference type="Gene3D" id="1.20.140.40">
    <property type="entry name" value="Invertase/pectin methylesterase inhibitor family protein"/>
    <property type="match status" value="1"/>
</dbReference>
<dbReference type="GO" id="GO:0030599">
    <property type="term" value="F:pectinesterase activity"/>
    <property type="evidence" value="ECO:0007669"/>
    <property type="project" value="UniProtKB-UniRule"/>
</dbReference>
<dbReference type="GO" id="GO:0004857">
    <property type="term" value="F:enzyme inhibitor activity"/>
    <property type="evidence" value="ECO:0007669"/>
    <property type="project" value="InterPro"/>
</dbReference>
<evidence type="ECO:0000256" key="6">
    <source>
        <dbReference type="ARBA" id="ARBA00023085"/>
    </source>
</evidence>
<evidence type="ECO:0000259" key="11">
    <source>
        <dbReference type="SMART" id="SM00856"/>
    </source>
</evidence>
<dbReference type="AlphaFoldDB" id="A9NW72"/>
<dbReference type="FunFam" id="2.160.20.10:FF:000001">
    <property type="entry name" value="Pectinesterase"/>
    <property type="match status" value="1"/>
</dbReference>
<evidence type="ECO:0000256" key="8">
    <source>
        <dbReference type="ARBA" id="ARBA00023180"/>
    </source>
</evidence>
<reference evidence="12" key="1">
    <citation type="journal article" date="2008" name="BMC Genomics">
        <title>A conifer genomics resource of 200,000 spruce (Picea spp.) ESTs and 6,464 high-quality, sequence-finished full-length cDNAs for Sitka spruce (Picea sitchensis).</title>
        <authorList>
            <person name="Ralph S.G."/>
            <person name="Chun H.J."/>
            <person name="Kolosova N."/>
            <person name="Cooper D."/>
            <person name="Oddy C."/>
            <person name="Ritland C.E."/>
            <person name="Kirkpatrick R."/>
            <person name="Moore R."/>
            <person name="Barber S."/>
            <person name="Holt R.A."/>
            <person name="Jones S.J."/>
            <person name="Marra M.A."/>
            <person name="Douglas C.J."/>
            <person name="Ritland K."/>
            <person name="Bohlmann J."/>
        </authorList>
    </citation>
    <scope>NUCLEOTIDE SEQUENCE</scope>
    <source>
        <tissue evidence="12">Bark</tissue>
    </source>
</reference>
<dbReference type="PROSITE" id="PS00503">
    <property type="entry name" value="PECTINESTERASE_2"/>
    <property type="match status" value="1"/>
</dbReference>
<keyword evidence="7" id="KW-1015">Disulfide bond</keyword>
<dbReference type="NCBIfam" id="TIGR01614">
    <property type="entry name" value="PME_inhib"/>
    <property type="match status" value="1"/>
</dbReference>
<name>A9NW72_PICSI</name>
<dbReference type="InterPro" id="IPR035513">
    <property type="entry name" value="Invertase/methylesterase_inhib"/>
</dbReference>
<dbReference type="EMBL" id="EF085580">
    <property type="protein sequence ID" value="ABK24883.1"/>
    <property type="molecule type" value="mRNA"/>
</dbReference>
<evidence type="ECO:0000256" key="1">
    <source>
        <dbReference type="ARBA" id="ARBA00005184"/>
    </source>
</evidence>
<dbReference type="InterPro" id="IPR011050">
    <property type="entry name" value="Pectin_lyase_fold/virulence"/>
</dbReference>
<evidence type="ECO:0000256" key="4">
    <source>
        <dbReference type="ARBA" id="ARBA00013229"/>
    </source>
</evidence>
<evidence type="ECO:0000313" key="12">
    <source>
        <dbReference type="EMBL" id="ABK24883.1"/>
    </source>
</evidence>
<dbReference type="GO" id="GO:0042545">
    <property type="term" value="P:cell wall modification"/>
    <property type="evidence" value="ECO:0007669"/>
    <property type="project" value="UniProtKB-UniRule"/>
</dbReference>
<dbReference type="Gene3D" id="2.160.20.10">
    <property type="entry name" value="Single-stranded right-handed beta-helix, Pectin lyase-like"/>
    <property type="match status" value="1"/>
</dbReference>
<keyword evidence="6 10" id="KW-0063">Aspartyl esterase</keyword>
<dbReference type="FunFam" id="1.20.140.40:FF:000010">
    <property type="entry name" value="Pectinesterase"/>
    <property type="match status" value="1"/>
</dbReference>
<dbReference type="UniPathway" id="UPA00545">
    <property type="reaction ID" value="UER00823"/>
</dbReference>
<evidence type="ECO:0000256" key="5">
    <source>
        <dbReference type="ARBA" id="ARBA00022801"/>
    </source>
</evidence>
<accession>A9NW72</accession>
<evidence type="ECO:0000256" key="3">
    <source>
        <dbReference type="ARBA" id="ARBA00007786"/>
    </source>
</evidence>
<protein>
    <recommendedName>
        <fullName evidence="4 10">Pectinesterase</fullName>
        <ecNumber evidence="4 10">3.1.1.11</ecNumber>
    </recommendedName>
</protein>
<feature type="active site" evidence="9">
    <location>
        <position position="412"/>
    </location>
</feature>
<proteinExistence type="evidence at transcript level"/>
<dbReference type="CDD" id="cd15798">
    <property type="entry name" value="PMEI-like_3"/>
    <property type="match status" value="1"/>
</dbReference>
<feature type="domain" description="Pectinesterase inhibitor" evidence="11">
    <location>
        <begin position="60"/>
        <end position="214"/>
    </location>
</feature>
<dbReference type="Pfam" id="PF04043">
    <property type="entry name" value="PMEI"/>
    <property type="match status" value="1"/>
</dbReference>
<dbReference type="InterPro" id="IPR033131">
    <property type="entry name" value="Pectinesterase_Asp_AS"/>
</dbReference>
<evidence type="ECO:0000256" key="9">
    <source>
        <dbReference type="PROSITE-ProRule" id="PRU10040"/>
    </source>
</evidence>
<dbReference type="Pfam" id="PF01095">
    <property type="entry name" value="Pectinesterase"/>
    <property type="match status" value="1"/>
</dbReference>
<dbReference type="GO" id="GO:0045490">
    <property type="term" value="P:pectin catabolic process"/>
    <property type="evidence" value="ECO:0007669"/>
    <property type="project" value="UniProtKB-UniRule"/>
</dbReference>
<evidence type="ECO:0000256" key="10">
    <source>
        <dbReference type="RuleBase" id="RU000589"/>
    </source>
</evidence>
<dbReference type="SUPFAM" id="SSF51126">
    <property type="entry name" value="Pectin lyase-like"/>
    <property type="match status" value="1"/>
</dbReference>
<comment type="similarity">
    <text evidence="3">In the C-terminal section; belongs to the pectinesterase family.</text>
</comment>